<dbReference type="RefSeq" id="WP_070068876.1">
    <property type="nucleotide sequence ID" value="NZ_MKKK01000005.1"/>
</dbReference>
<evidence type="ECO:0000256" key="1">
    <source>
        <dbReference type="SAM" id="MobiDB-lite"/>
    </source>
</evidence>
<proteinExistence type="predicted"/>
<gene>
    <name evidence="3" type="ORF">BJI46_08640</name>
</gene>
<feature type="signal peptide" evidence="2">
    <location>
        <begin position="1"/>
        <end position="24"/>
    </location>
</feature>
<protein>
    <recommendedName>
        <fullName evidence="5">Tetratricopeptide repeat protein</fullName>
    </recommendedName>
</protein>
<evidence type="ECO:0000256" key="2">
    <source>
        <dbReference type="SAM" id="SignalP"/>
    </source>
</evidence>
<name>A0A1E7RE35_9GAMM</name>
<sequence length="207" mass="23428">MRNNKQNQFLNRYAFFLIMGTMLAGCQSLPPQTSGQIEQPKSEQKAEPEQKVKTAPYPDDGIRRESKPLPSIPVQQPSTQSPPRVILPAPKPQPKQQLKDGRGVAAYQKLMSDYLVNLRNNRLSAAENNLIQAQRIAPQSADVYRELARLANLRQQGANAEAMARKGLTFAQNNTQRKQLWQQILQSAQIRNNNALIQQAQQNINRY</sequence>
<evidence type="ECO:0000313" key="4">
    <source>
        <dbReference type="Proteomes" id="UP000185895"/>
    </source>
</evidence>
<dbReference type="OrthoDB" id="6711314at2"/>
<feature type="compositionally biased region" description="Basic and acidic residues" evidence="1">
    <location>
        <begin position="40"/>
        <end position="52"/>
    </location>
</feature>
<dbReference type="AlphaFoldDB" id="A0A1E7RE35"/>
<dbReference type="Proteomes" id="UP000185895">
    <property type="component" value="Unassembled WGS sequence"/>
</dbReference>
<dbReference type="EMBL" id="MKKK01000005">
    <property type="protein sequence ID" value="OEY97670.1"/>
    <property type="molecule type" value="Genomic_DNA"/>
</dbReference>
<dbReference type="STRING" id="1262585.BJI46_08640"/>
<organism evidence="3 4">
    <name type="scientific">Acinetobacter qingfengensis</name>
    <dbReference type="NCBI Taxonomy" id="1262585"/>
    <lineage>
        <taxon>Bacteria</taxon>
        <taxon>Pseudomonadati</taxon>
        <taxon>Pseudomonadota</taxon>
        <taxon>Gammaproteobacteria</taxon>
        <taxon>Moraxellales</taxon>
        <taxon>Moraxellaceae</taxon>
        <taxon>Acinetobacter</taxon>
    </lineage>
</organism>
<keyword evidence="4" id="KW-1185">Reference proteome</keyword>
<comment type="caution">
    <text evidence="3">The sequence shown here is derived from an EMBL/GenBank/DDBJ whole genome shotgun (WGS) entry which is preliminary data.</text>
</comment>
<evidence type="ECO:0000313" key="3">
    <source>
        <dbReference type="EMBL" id="OEY97670.1"/>
    </source>
</evidence>
<keyword evidence="2" id="KW-0732">Signal</keyword>
<dbReference type="PROSITE" id="PS51257">
    <property type="entry name" value="PROKAR_LIPOPROTEIN"/>
    <property type="match status" value="1"/>
</dbReference>
<feature type="compositionally biased region" description="Polar residues" evidence="1">
    <location>
        <begin position="73"/>
        <end position="82"/>
    </location>
</feature>
<feature type="compositionally biased region" description="Polar residues" evidence="1">
    <location>
        <begin position="29"/>
        <end position="39"/>
    </location>
</feature>
<accession>A0A1E7RE35</accession>
<feature type="chain" id="PRO_5043144662" description="Tetratricopeptide repeat protein" evidence="2">
    <location>
        <begin position="25"/>
        <end position="207"/>
    </location>
</feature>
<reference evidence="3 4" key="1">
    <citation type="submission" date="2016-09" db="EMBL/GenBank/DDBJ databases">
        <authorList>
            <person name="Capua I."/>
            <person name="De Benedictis P."/>
            <person name="Joannis T."/>
            <person name="Lombin L.H."/>
            <person name="Cattoli G."/>
        </authorList>
    </citation>
    <scope>NUCLEOTIDE SEQUENCE [LARGE SCALE GENOMIC DNA]</scope>
    <source>
        <strain evidence="3 4">ANC 4671</strain>
    </source>
</reference>
<evidence type="ECO:0008006" key="5">
    <source>
        <dbReference type="Google" id="ProtNLM"/>
    </source>
</evidence>
<feature type="region of interest" description="Disordered" evidence="1">
    <location>
        <begin position="29"/>
        <end position="100"/>
    </location>
</feature>